<dbReference type="InParanoid" id="D2VL24"/>
<dbReference type="GeneID" id="8863099"/>
<feature type="compositionally biased region" description="Low complexity" evidence="1">
    <location>
        <begin position="186"/>
        <end position="198"/>
    </location>
</feature>
<feature type="compositionally biased region" description="Acidic residues" evidence="1">
    <location>
        <begin position="1"/>
        <end position="14"/>
    </location>
</feature>
<dbReference type="Proteomes" id="UP000006671">
    <property type="component" value="Unassembled WGS sequence"/>
</dbReference>
<dbReference type="KEGG" id="ngr:NAEGRDRAFT_69636"/>
<sequence length="1079" mass="125352">MDDSLEDLGEDFYDNDFHHDEEEQHYAGDVGDDHHDDYEHNFGGDVYDDHPENNPYEEEMYHPGTEEEHPQETYQSYEEQPNEEEHYAEEEHFENYEEEEQQNEENPYEEQIVEVAQATEEEQHCEGNTPTEMKNQEETQEDDSQFEDFDPYGSYESDTQAPQESNEETNPEMLQEPQATEQVCEQPQLNQENNQQTNVINTSSPPQELKSIVRERPKSASRPTTQNSEKTAEKKKPSSRPSSTEKKKPFTTVEEYIYKPYYENRQKFYDENEIREYMKEKRRKEKEKLRMRPPRNNNMRKKPYDEEKVKEFMKQKQVNDKKLAEQKKQEEIQKKIGKKDALKRLDEYIHELFTNPPPPPEDEKSKKKKPEMPQFLKEQLEGNENTDSRKRVKDFGKKVRSKLAVDHERKKKLKEAAQELARELRRRNLHKIKKDSPLNAFMDEESESTNSSVWSLWSAPAKPVENNKEYLKGKSEIRDFSFPIPKHVDCTYNDISSIEPRLTEADIERRKIIENALQLISSARKAKEEVPSKPIDTTYDTREPTESKPTISSSEKSISNRMLPQFPSKERKEKASPEKKEVLVEAPIPVNLEETSSSENIKTEAPTSPHQDTLSETIASSPSVVYSEYSIKSDRSSLHPFSSQLKRNDSESSSLDNSNLDPIVITLESKQRYFNPVEYETYHNSESNKVVINNSELSEGTNSESSIIVDSSSENSLDNIEDIHEHASFNPSTAIFSDELIKKDNAKEIELHFSKPKERNIQIDPNYNSFSIEMISSPSVTGSSEIEKISYFSKKHVREEEQTEIPEKRRANKRQKEKSKEVQTFIETIYIKESRSKSKITSNETSSVSSDISSASLLSIENDSETSVLLEEVRKKKEEIKKQVFLSLKNSKNDKLASSYKRNKSKIASSEVDPFNIISTIKAKSHSEIEKERRYKKEKIKEEIKQYKECKPQGLEIVSKLKSKQCSTSCQTQPLIFEECGKGRSIEVQTSTPVDIVYDSNDEILVDQEEDVEPRHSNIDMDAYMRQFQNPVFIEPEVDRLSPDELVERLLDSLQVYEKVFESDVRLTRLLASSGGSYK</sequence>
<evidence type="ECO:0000256" key="1">
    <source>
        <dbReference type="SAM" id="MobiDB-lite"/>
    </source>
</evidence>
<evidence type="ECO:0000313" key="2">
    <source>
        <dbReference type="EMBL" id="EFC42548.1"/>
    </source>
</evidence>
<protein>
    <submittedName>
        <fullName evidence="2">Predicted protein</fullName>
    </submittedName>
</protein>
<dbReference type="RefSeq" id="XP_002675292.1">
    <property type="nucleotide sequence ID" value="XM_002675246.1"/>
</dbReference>
<dbReference type="OMA" id="AFMDEES"/>
<feature type="compositionally biased region" description="Acidic residues" evidence="1">
    <location>
        <begin position="138"/>
        <end position="150"/>
    </location>
</feature>
<feature type="compositionally biased region" description="Basic and acidic residues" evidence="1">
    <location>
        <begin position="797"/>
        <end position="809"/>
    </location>
</feature>
<feature type="compositionally biased region" description="Polar residues" evidence="1">
    <location>
        <begin position="593"/>
        <end position="619"/>
    </location>
</feature>
<evidence type="ECO:0000313" key="3">
    <source>
        <dbReference type="Proteomes" id="UP000006671"/>
    </source>
</evidence>
<dbReference type="AlphaFoldDB" id="D2VL24"/>
<feature type="compositionally biased region" description="Basic and acidic residues" evidence="1">
    <location>
        <begin position="386"/>
        <end position="412"/>
    </location>
</feature>
<feature type="region of interest" description="Disordered" evidence="1">
    <location>
        <begin position="268"/>
        <end position="329"/>
    </location>
</feature>
<feature type="compositionally biased region" description="Acidic residues" evidence="1">
    <location>
        <begin position="96"/>
        <end position="112"/>
    </location>
</feature>
<dbReference type="EMBL" id="GG738879">
    <property type="protein sequence ID" value="EFC42548.1"/>
    <property type="molecule type" value="Genomic_DNA"/>
</dbReference>
<gene>
    <name evidence="2" type="ORF">NAEGRDRAFT_69636</name>
</gene>
<feature type="region of interest" description="Disordered" evidence="1">
    <location>
        <begin position="637"/>
        <end position="658"/>
    </location>
</feature>
<feature type="compositionally biased region" description="Basic and acidic residues" evidence="1">
    <location>
        <begin position="59"/>
        <end position="71"/>
    </location>
</feature>
<feature type="compositionally biased region" description="Basic and acidic residues" evidence="1">
    <location>
        <begin position="268"/>
        <end position="279"/>
    </location>
</feature>
<organism evidence="3">
    <name type="scientific">Naegleria gruberi</name>
    <name type="common">Amoeba</name>
    <dbReference type="NCBI Taxonomy" id="5762"/>
    <lineage>
        <taxon>Eukaryota</taxon>
        <taxon>Discoba</taxon>
        <taxon>Heterolobosea</taxon>
        <taxon>Tetramitia</taxon>
        <taxon>Eutetramitia</taxon>
        <taxon>Vahlkampfiidae</taxon>
        <taxon>Naegleria</taxon>
    </lineage>
</organism>
<keyword evidence="3" id="KW-1185">Reference proteome</keyword>
<feature type="region of interest" description="Disordered" evidence="1">
    <location>
        <begin position="351"/>
        <end position="412"/>
    </location>
</feature>
<feature type="compositionally biased region" description="Basic and acidic residues" evidence="1">
    <location>
        <begin position="15"/>
        <end position="52"/>
    </location>
</feature>
<dbReference type="OrthoDB" id="10624877at2759"/>
<feature type="compositionally biased region" description="Basic and acidic residues" evidence="1">
    <location>
        <begin position="302"/>
        <end position="329"/>
    </location>
</feature>
<feature type="compositionally biased region" description="Basic and acidic residues" evidence="1">
    <location>
        <begin position="568"/>
        <end position="583"/>
    </location>
</feature>
<feature type="region of interest" description="Disordered" evidence="1">
    <location>
        <begin position="523"/>
        <end position="619"/>
    </location>
</feature>
<proteinExistence type="predicted"/>
<dbReference type="VEuPathDB" id="AmoebaDB:NAEGRDRAFT_69636"/>
<feature type="compositionally biased region" description="Polar residues" evidence="1">
    <location>
        <begin position="547"/>
        <end position="562"/>
    </location>
</feature>
<name>D2VL24_NAEGR</name>
<reference evidence="2 3" key="1">
    <citation type="journal article" date="2010" name="Cell">
        <title>The genome of Naegleria gruberi illuminates early eukaryotic versatility.</title>
        <authorList>
            <person name="Fritz-Laylin L.K."/>
            <person name="Prochnik S.E."/>
            <person name="Ginger M.L."/>
            <person name="Dacks J.B."/>
            <person name="Carpenter M.L."/>
            <person name="Field M.C."/>
            <person name="Kuo A."/>
            <person name="Paredez A."/>
            <person name="Chapman J."/>
            <person name="Pham J."/>
            <person name="Shu S."/>
            <person name="Neupane R."/>
            <person name="Cipriano M."/>
            <person name="Mancuso J."/>
            <person name="Tu H."/>
            <person name="Salamov A."/>
            <person name="Lindquist E."/>
            <person name="Shapiro H."/>
            <person name="Lucas S."/>
            <person name="Grigoriev I.V."/>
            <person name="Cande W.Z."/>
            <person name="Fulton C."/>
            <person name="Rokhsar D.S."/>
            <person name="Dawson S.C."/>
        </authorList>
    </citation>
    <scope>NUCLEOTIDE SEQUENCE [LARGE SCALE GENOMIC DNA]</scope>
    <source>
        <strain evidence="2 3">NEG-M</strain>
    </source>
</reference>
<feature type="compositionally biased region" description="Basic residues" evidence="1">
    <location>
        <begin position="280"/>
        <end position="301"/>
    </location>
</feature>
<feature type="compositionally biased region" description="Basic and acidic residues" evidence="1">
    <location>
        <begin position="83"/>
        <end position="95"/>
    </location>
</feature>
<accession>D2VL24</accession>
<feature type="region of interest" description="Disordered" evidence="1">
    <location>
        <begin position="1"/>
        <end position="252"/>
    </location>
</feature>
<feature type="region of interest" description="Disordered" evidence="1">
    <location>
        <begin position="797"/>
        <end position="819"/>
    </location>
</feature>